<dbReference type="InterPro" id="IPR025753">
    <property type="entry name" value="AAA_N_dom"/>
</dbReference>
<evidence type="ECO:0000259" key="2">
    <source>
        <dbReference type="Pfam" id="PF14363"/>
    </source>
</evidence>
<name>A0AAE1SLN5_9SOLA</name>
<dbReference type="AlphaFoldDB" id="A0AAE1SLN5"/>
<dbReference type="Pfam" id="PF14363">
    <property type="entry name" value="AAA_assoc"/>
    <property type="match status" value="1"/>
</dbReference>
<proteinExistence type="predicted"/>
<feature type="domain" description="AAA-type ATPase N-terminal" evidence="2">
    <location>
        <begin position="42"/>
        <end position="133"/>
    </location>
</feature>
<comment type="caution">
    <text evidence="3">The sequence shown here is derived from an EMBL/GenBank/DDBJ whole genome shotgun (WGS) entry which is preliminary data.</text>
</comment>
<accession>A0AAE1SLN5</accession>
<evidence type="ECO:0000313" key="4">
    <source>
        <dbReference type="Proteomes" id="UP001291623"/>
    </source>
</evidence>
<dbReference type="InterPro" id="IPR050747">
    <property type="entry name" value="Mitochondrial_chaperone_BCS1"/>
</dbReference>
<sequence length="207" mass="23571">MFSLSNMPSTTAVLSAYTTVTAPAVLVRSLLYEVQNLTNQLLPRNLQEKLMSGIGYLVGNLSSQMSIIIEENNGLIPNEVFEASKLYLGTIQSPSTQRLKVAKAEKEEKLSTIIGKDENILDTFEGIELTWELKIVETQRTSFDYEGGGFSLENMERKSFELSFNNKYKEMVLNSYLPFVLERSKAIKRREQDGNVKLIFFLLYHLH</sequence>
<reference evidence="3" key="1">
    <citation type="submission" date="2023-12" db="EMBL/GenBank/DDBJ databases">
        <title>Genome assembly of Anisodus tanguticus.</title>
        <authorList>
            <person name="Wang Y.-J."/>
        </authorList>
    </citation>
    <scope>NUCLEOTIDE SEQUENCE</scope>
    <source>
        <strain evidence="3">KB-2021</strain>
        <tissue evidence="3">Leaf</tissue>
    </source>
</reference>
<dbReference type="Proteomes" id="UP001291623">
    <property type="component" value="Unassembled WGS sequence"/>
</dbReference>
<keyword evidence="4" id="KW-1185">Reference proteome</keyword>
<protein>
    <recommendedName>
        <fullName evidence="2">AAA-type ATPase N-terminal domain-containing protein</fullName>
    </recommendedName>
</protein>
<dbReference type="GO" id="GO:0016787">
    <property type="term" value="F:hydrolase activity"/>
    <property type="evidence" value="ECO:0007669"/>
    <property type="project" value="UniProtKB-KW"/>
</dbReference>
<dbReference type="PANTHER" id="PTHR23070">
    <property type="entry name" value="BCS1 AAA-TYPE ATPASE"/>
    <property type="match status" value="1"/>
</dbReference>
<dbReference type="EMBL" id="JAVYJV010000005">
    <property type="protein sequence ID" value="KAK4370971.1"/>
    <property type="molecule type" value="Genomic_DNA"/>
</dbReference>
<evidence type="ECO:0000256" key="1">
    <source>
        <dbReference type="ARBA" id="ARBA00022801"/>
    </source>
</evidence>
<organism evidence="3 4">
    <name type="scientific">Anisodus tanguticus</name>
    <dbReference type="NCBI Taxonomy" id="243964"/>
    <lineage>
        <taxon>Eukaryota</taxon>
        <taxon>Viridiplantae</taxon>
        <taxon>Streptophyta</taxon>
        <taxon>Embryophyta</taxon>
        <taxon>Tracheophyta</taxon>
        <taxon>Spermatophyta</taxon>
        <taxon>Magnoliopsida</taxon>
        <taxon>eudicotyledons</taxon>
        <taxon>Gunneridae</taxon>
        <taxon>Pentapetalae</taxon>
        <taxon>asterids</taxon>
        <taxon>lamiids</taxon>
        <taxon>Solanales</taxon>
        <taxon>Solanaceae</taxon>
        <taxon>Solanoideae</taxon>
        <taxon>Hyoscyameae</taxon>
        <taxon>Anisodus</taxon>
    </lineage>
</organism>
<keyword evidence="1" id="KW-0378">Hydrolase</keyword>
<gene>
    <name evidence="3" type="ORF">RND71_010446</name>
</gene>
<evidence type="ECO:0000313" key="3">
    <source>
        <dbReference type="EMBL" id="KAK4370971.1"/>
    </source>
</evidence>